<feature type="domain" description="PurM-like C-terminal" evidence="2">
    <location>
        <begin position="92"/>
        <end position="242"/>
    </location>
</feature>
<keyword evidence="4" id="KW-1185">Reference proteome</keyword>
<dbReference type="SUPFAM" id="SSF56042">
    <property type="entry name" value="PurM C-terminal domain-like"/>
    <property type="match status" value="1"/>
</dbReference>
<evidence type="ECO:0000313" key="4">
    <source>
        <dbReference type="Proteomes" id="UP000423396"/>
    </source>
</evidence>
<dbReference type="InterPro" id="IPR006283">
    <property type="entry name" value="ThiL-like"/>
</dbReference>
<dbReference type="Pfam" id="PF00586">
    <property type="entry name" value="AIRS"/>
    <property type="match status" value="1"/>
</dbReference>
<gene>
    <name evidence="3" type="ORF">D1868_01765</name>
</gene>
<proteinExistence type="predicted"/>
<dbReference type="InterPro" id="IPR036676">
    <property type="entry name" value="PurM-like_C_sf"/>
</dbReference>
<reference evidence="3 4" key="1">
    <citation type="submission" date="2019-10" db="EMBL/GenBank/DDBJ databases">
        <title>Genome Sequences from Six Type Strain Members of the Archaeal Family Sulfolobaceae: Acidianus ambivalens, Acidianus infernus, Metallosphaera prunae, Stygiolobus azoricus, Sulfolobus metallicus, and Sulfurisphaera ohwakuensis.</title>
        <authorList>
            <person name="Counts J.A."/>
            <person name="Kelly R.M."/>
        </authorList>
    </citation>
    <scope>NUCLEOTIDE SEQUENCE [LARGE SCALE GENOMIC DNA]</scope>
    <source>
        <strain evidence="3 4">FC6</strain>
    </source>
</reference>
<protein>
    <submittedName>
        <fullName evidence="3">Thiamine-monophosphate kinase</fullName>
    </submittedName>
</protein>
<dbReference type="Pfam" id="PF02769">
    <property type="entry name" value="AIRS_C"/>
    <property type="match status" value="1"/>
</dbReference>
<dbReference type="InterPro" id="IPR010918">
    <property type="entry name" value="PurM-like_C_dom"/>
</dbReference>
<evidence type="ECO:0000259" key="1">
    <source>
        <dbReference type="Pfam" id="PF00586"/>
    </source>
</evidence>
<dbReference type="PANTHER" id="PTHR30270">
    <property type="entry name" value="THIAMINE-MONOPHOSPHATE KINASE"/>
    <property type="match status" value="1"/>
</dbReference>
<name>A0A650CLW6_9CREN</name>
<dbReference type="Gene3D" id="3.30.1330.10">
    <property type="entry name" value="PurM-like, N-terminal domain"/>
    <property type="match status" value="1"/>
</dbReference>
<accession>A0A650CLW6</accession>
<evidence type="ECO:0000313" key="3">
    <source>
        <dbReference type="EMBL" id="QGR18840.1"/>
    </source>
</evidence>
<dbReference type="OrthoDB" id="45909at2157"/>
<dbReference type="InterPro" id="IPR016188">
    <property type="entry name" value="PurM-like_N"/>
</dbReference>
<keyword evidence="3" id="KW-0808">Transferase</keyword>
<dbReference type="InterPro" id="IPR036921">
    <property type="entry name" value="PurM-like_N_sf"/>
</dbReference>
<dbReference type="PANTHER" id="PTHR30270:SF0">
    <property type="entry name" value="THIAMINE-MONOPHOSPHATE KINASE"/>
    <property type="match status" value="1"/>
</dbReference>
<dbReference type="KEGG" id="sazo:D1868_01765"/>
<evidence type="ECO:0000259" key="2">
    <source>
        <dbReference type="Pfam" id="PF02769"/>
    </source>
</evidence>
<sequence length="268" mass="29970">MDLYDLGWKAVISTVSDIISKGGIPSLFFSSIGIPKSKLDKLESLIEGIADAIKYYNGKYVGGDLNSSDGSGWIDIMGIGLSTCNSNKDINDGDVVIISNSIGYTSLVFLSYVRSWNIHLPNKVINKIRHPIVNKGIVKTIEKYCTNISYSTDVSDGLIISLYNIVKRKNVTVELKQIPIDPEVKEMTDSLGVEIKDILKYSGEEFETLLVVRKSVVEEVMREMRKYGLNPIVIGEVIKNENSEERNNVLYKGEVIENTGWDNFLGWF</sequence>
<dbReference type="SUPFAM" id="SSF55326">
    <property type="entry name" value="PurM N-terminal domain-like"/>
    <property type="match status" value="1"/>
</dbReference>
<dbReference type="GO" id="GO:0009030">
    <property type="term" value="F:thiamine-phosphate kinase activity"/>
    <property type="evidence" value="ECO:0007669"/>
    <property type="project" value="InterPro"/>
</dbReference>
<dbReference type="EMBL" id="CP045483">
    <property type="protein sequence ID" value="QGR18840.1"/>
    <property type="molecule type" value="Genomic_DNA"/>
</dbReference>
<dbReference type="GO" id="GO:0009228">
    <property type="term" value="P:thiamine biosynthetic process"/>
    <property type="evidence" value="ECO:0007669"/>
    <property type="project" value="InterPro"/>
</dbReference>
<dbReference type="Proteomes" id="UP000423396">
    <property type="component" value="Chromosome"/>
</dbReference>
<organism evidence="3 4">
    <name type="scientific">Stygiolobus azoricus</name>
    <dbReference type="NCBI Taxonomy" id="41675"/>
    <lineage>
        <taxon>Archaea</taxon>
        <taxon>Thermoproteota</taxon>
        <taxon>Thermoprotei</taxon>
        <taxon>Sulfolobales</taxon>
        <taxon>Sulfolobaceae</taxon>
        <taxon>Stygiolobus</taxon>
    </lineage>
</organism>
<keyword evidence="3" id="KW-0418">Kinase</keyword>
<feature type="domain" description="PurM-like N-terminal" evidence="1">
    <location>
        <begin position="1"/>
        <end position="81"/>
    </location>
</feature>
<dbReference type="AlphaFoldDB" id="A0A650CLW6"/>
<dbReference type="Gene3D" id="3.90.650.10">
    <property type="entry name" value="PurM-like C-terminal domain"/>
    <property type="match status" value="1"/>
</dbReference>